<dbReference type="Proteomes" id="UP000276133">
    <property type="component" value="Unassembled WGS sequence"/>
</dbReference>
<keyword evidence="2" id="KW-1185">Reference proteome</keyword>
<organism evidence="1 2">
    <name type="scientific">Brachionus plicatilis</name>
    <name type="common">Marine rotifer</name>
    <name type="synonym">Brachionus muelleri</name>
    <dbReference type="NCBI Taxonomy" id="10195"/>
    <lineage>
        <taxon>Eukaryota</taxon>
        <taxon>Metazoa</taxon>
        <taxon>Spiralia</taxon>
        <taxon>Gnathifera</taxon>
        <taxon>Rotifera</taxon>
        <taxon>Eurotatoria</taxon>
        <taxon>Monogononta</taxon>
        <taxon>Pseudotrocha</taxon>
        <taxon>Ploima</taxon>
        <taxon>Brachionidae</taxon>
        <taxon>Brachionus</taxon>
    </lineage>
</organism>
<evidence type="ECO:0000313" key="2">
    <source>
        <dbReference type="Proteomes" id="UP000276133"/>
    </source>
</evidence>
<dbReference type="EMBL" id="REGN01001893">
    <property type="protein sequence ID" value="RNA31822.1"/>
    <property type="molecule type" value="Genomic_DNA"/>
</dbReference>
<protein>
    <submittedName>
        <fullName evidence="1">Uncharacterized protein</fullName>
    </submittedName>
</protein>
<proteinExistence type="predicted"/>
<accession>A0A3M7S7T1</accession>
<reference evidence="1 2" key="1">
    <citation type="journal article" date="2018" name="Sci. Rep.">
        <title>Genomic signatures of local adaptation to the degree of environmental predictability in rotifers.</title>
        <authorList>
            <person name="Franch-Gras L."/>
            <person name="Hahn C."/>
            <person name="Garcia-Roger E.M."/>
            <person name="Carmona M.J."/>
            <person name="Serra M."/>
            <person name="Gomez A."/>
        </authorList>
    </citation>
    <scope>NUCLEOTIDE SEQUENCE [LARGE SCALE GENOMIC DNA]</scope>
    <source>
        <strain evidence="1">HYR1</strain>
    </source>
</reference>
<gene>
    <name evidence="1" type="ORF">BpHYR1_039642</name>
</gene>
<evidence type="ECO:0000313" key="1">
    <source>
        <dbReference type="EMBL" id="RNA31822.1"/>
    </source>
</evidence>
<dbReference type="AlphaFoldDB" id="A0A3M7S7T1"/>
<comment type="caution">
    <text evidence="1">The sequence shown here is derived from an EMBL/GenBank/DDBJ whole genome shotgun (WGS) entry which is preliminary data.</text>
</comment>
<sequence>MSTSLTGRSNFSTSSFKTIFTLHNSIAVLGYSRLVSQHQIVHSYVIIAVKQLLSQNTLFFRWLNKSISNRKDGKFKQTMYNHAQALFLILETKNFWSSQTELFHDVFNNSKFYLQSINSGLHLNHNEERLENSCKLGTNFKNFSTLGCLTHFQIAASSNCLCHRSDLNWTFFVIELRVYKIVRERVQVGHLVKVHFGLGTKPIHLSLVVNRIINLRLLSMHLVLVHGSGLRRAELLHVPVGIVG</sequence>
<name>A0A3M7S7T1_BRAPC</name>